<dbReference type="InterPro" id="IPR018114">
    <property type="entry name" value="TRYPSIN_HIS"/>
</dbReference>
<feature type="domain" description="Peptidase S1" evidence="5">
    <location>
        <begin position="70"/>
        <end position="344"/>
    </location>
</feature>
<evidence type="ECO:0000256" key="1">
    <source>
        <dbReference type="ARBA" id="ARBA00022729"/>
    </source>
</evidence>
<evidence type="ECO:0000259" key="5">
    <source>
        <dbReference type="PROSITE" id="PS50240"/>
    </source>
</evidence>
<sequence length="363" mass="38341">MASRAVLLVIVLVALAAARAVAQAPPEGIETDWCDTAFNGVCEDPALGGPARCAARTDRTDCRGRDRAVQVGGVFFGRDDRVLMDTAVYPWSAIGSLRFEAGAGCSGALIGPSTVLTAAHCVVAEDGLAPEGEFVTARDHPGGPFKARVLDAHVLAMLEEDADFDALMYENIDWALVRLDRPLGEELGYLPVEVVRDNRPLRRDLVSALALVVIAVVAAAATEGGTRKGFAAFAVLAAVALGVFGYRAVFGYDPRDERVWQAGYSWDTGDNLSGNTDCRILDFRPSGLIGHDCDIVGGDSGSPLLVRRGEDWAIIGVASSVVQRAPRDLPPGAVAPFARDHRAYAVSAVRTPDPDEAFGGPAE</sequence>
<dbReference type="PANTHER" id="PTHR15462">
    <property type="entry name" value="SERINE PROTEASE"/>
    <property type="match status" value="1"/>
</dbReference>
<feature type="transmembrane region" description="Helical" evidence="3">
    <location>
        <begin position="205"/>
        <end position="222"/>
    </location>
</feature>
<evidence type="ECO:0000256" key="4">
    <source>
        <dbReference type="SAM" id="SignalP"/>
    </source>
</evidence>
<protein>
    <recommendedName>
        <fullName evidence="5">Peptidase S1 domain-containing protein</fullName>
    </recommendedName>
</protein>
<dbReference type="Gene3D" id="2.40.10.10">
    <property type="entry name" value="Trypsin-like serine proteases"/>
    <property type="match status" value="1"/>
</dbReference>
<dbReference type="PRINTS" id="PR00722">
    <property type="entry name" value="CHYMOTRYPSIN"/>
</dbReference>
<name>A0A2U2BXA8_9PROT</name>
<keyword evidence="7" id="KW-1185">Reference proteome</keyword>
<dbReference type="SUPFAM" id="SSF50494">
    <property type="entry name" value="Trypsin-like serine proteases"/>
    <property type="match status" value="1"/>
</dbReference>
<accession>A0A2U2BXA8</accession>
<dbReference type="InterPro" id="IPR050966">
    <property type="entry name" value="Glutamyl_endopeptidase"/>
</dbReference>
<feature type="signal peptide" evidence="4">
    <location>
        <begin position="1"/>
        <end position="22"/>
    </location>
</feature>
<feature type="transmembrane region" description="Helical" evidence="3">
    <location>
        <begin position="229"/>
        <end position="249"/>
    </location>
</feature>
<dbReference type="GO" id="GO:0004252">
    <property type="term" value="F:serine-type endopeptidase activity"/>
    <property type="evidence" value="ECO:0007669"/>
    <property type="project" value="InterPro"/>
</dbReference>
<comment type="caution">
    <text evidence="6">The sequence shown here is derived from an EMBL/GenBank/DDBJ whole genome shotgun (WGS) entry which is preliminary data.</text>
</comment>
<evidence type="ECO:0000313" key="6">
    <source>
        <dbReference type="EMBL" id="PWE18630.1"/>
    </source>
</evidence>
<dbReference type="EMBL" id="QEXV01000001">
    <property type="protein sequence ID" value="PWE18630.1"/>
    <property type="molecule type" value="Genomic_DNA"/>
</dbReference>
<dbReference type="PROSITE" id="PS00135">
    <property type="entry name" value="TRYPSIN_SER"/>
    <property type="match status" value="1"/>
</dbReference>
<dbReference type="InterPro" id="IPR009003">
    <property type="entry name" value="Peptidase_S1_PA"/>
</dbReference>
<keyword evidence="3" id="KW-0812">Transmembrane</keyword>
<proteinExistence type="predicted"/>
<dbReference type="GO" id="GO:0006508">
    <property type="term" value="P:proteolysis"/>
    <property type="evidence" value="ECO:0007669"/>
    <property type="project" value="InterPro"/>
</dbReference>
<organism evidence="6 7">
    <name type="scientific">Marinicauda salina</name>
    <dbReference type="NCBI Taxonomy" id="2135793"/>
    <lineage>
        <taxon>Bacteria</taxon>
        <taxon>Pseudomonadati</taxon>
        <taxon>Pseudomonadota</taxon>
        <taxon>Alphaproteobacteria</taxon>
        <taxon>Maricaulales</taxon>
        <taxon>Maricaulaceae</taxon>
        <taxon>Marinicauda</taxon>
    </lineage>
</organism>
<dbReference type="Pfam" id="PF13365">
    <property type="entry name" value="Trypsin_2"/>
    <property type="match status" value="1"/>
</dbReference>
<dbReference type="Proteomes" id="UP000245168">
    <property type="component" value="Unassembled WGS sequence"/>
</dbReference>
<dbReference type="InterPro" id="IPR033116">
    <property type="entry name" value="TRYPSIN_SER"/>
</dbReference>
<dbReference type="PROSITE" id="PS00134">
    <property type="entry name" value="TRYPSIN_HIS"/>
    <property type="match status" value="1"/>
</dbReference>
<evidence type="ECO:0000256" key="3">
    <source>
        <dbReference type="SAM" id="Phobius"/>
    </source>
</evidence>
<keyword evidence="3" id="KW-1133">Transmembrane helix</keyword>
<dbReference type="InterPro" id="IPR001254">
    <property type="entry name" value="Trypsin_dom"/>
</dbReference>
<feature type="chain" id="PRO_5015624917" description="Peptidase S1 domain-containing protein" evidence="4">
    <location>
        <begin position="23"/>
        <end position="363"/>
    </location>
</feature>
<dbReference type="InterPro" id="IPR043504">
    <property type="entry name" value="Peptidase_S1_PA_chymotrypsin"/>
</dbReference>
<evidence type="ECO:0000256" key="2">
    <source>
        <dbReference type="ARBA" id="ARBA00023157"/>
    </source>
</evidence>
<keyword evidence="3" id="KW-0472">Membrane</keyword>
<keyword evidence="1 4" id="KW-0732">Signal</keyword>
<dbReference type="InterPro" id="IPR001314">
    <property type="entry name" value="Peptidase_S1A"/>
</dbReference>
<gene>
    <name evidence="6" type="ORF">DDZ18_03260</name>
</gene>
<dbReference type="AlphaFoldDB" id="A0A2U2BXA8"/>
<dbReference type="PANTHER" id="PTHR15462:SF8">
    <property type="entry name" value="SERINE PROTEASE"/>
    <property type="match status" value="1"/>
</dbReference>
<dbReference type="PROSITE" id="PS50240">
    <property type="entry name" value="TRYPSIN_DOM"/>
    <property type="match status" value="1"/>
</dbReference>
<keyword evidence="2" id="KW-1015">Disulfide bond</keyword>
<evidence type="ECO:0000313" key="7">
    <source>
        <dbReference type="Proteomes" id="UP000245168"/>
    </source>
</evidence>
<reference evidence="7" key="1">
    <citation type="submission" date="2018-05" db="EMBL/GenBank/DDBJ databases">
        <authorList>
            <person name="Liu B.-T."/>
        </authorList>
    </citation>
    <scope>NUCLEOTIDE SEQUENCE [LARGE SCALE GENOMIC DNA]</scope>
    <source>
        <strain evidence="7">WD6-1</strain>
    </source>
</reference>